<dbReference type="Proteomes" id="UP000196331">
    <property type="component" value="Unassembled WGS sequence"/>
</dbReference>
<evidence type="ECO:0000313" key="1">
    <source>
        <dbReference type="EMBL" id="SJN14508.1"/>
    </source>
</evidence>
<proteinExistence type="predicted"/>
<dbReference type="EMBL" id="FUKM01000057">
    <property type="protein sequence ID" value="SJN14508.1"/>
    <property type="molecule type" value="Genomic_DNA"/>
</dbReference>
<protein>
    <submittedName>
        <fullName evidence="1">Uncharacterized protein</fullName>
    </submittedName>
</protein>
<name>A0A1R4I408_9GAMM</name>
<dbReference type="AlphaFoldDB" id="A0A1R4I408"/>
<sequence>MVTPRTLEAPGLYDKLVNIKNKMFFVGILFILFTEHANQLT</sequence>
<comment type="caution">
    <text evidence="1">The sequence shown here is derived from an EMBL/GenBank/DDBJ whole genome shotgun (WGS) entry which is preliminary data.</text>
</comment>
<gene>
    <name evidence="1" type="ORF">CZ787_15495</name>
</gene>
<organism evidence="1 2">
    <name type="scientific">Halomonas citrativorans</name>
    <dbReference type="NCBI Taxonomy" id="2742612"/>
    <lineage>
        <taxon>Bacteria</taxon>
        <taxon>Pseudomonadati</taxon>
        <taxon>Pseudomonadota</taxon>
        <taxon>Gammaproteobacteria</taxon>
        <taxon>Oceanospirillales</taxon>
        <taxon>Halomonadaceae</taxon>
        <taxon>Halomonas</taxon>
    </lineage>
</organism>
<accession>A0A1R4I408</accession>
<reference evidence="1 2" key="1">
    <citation type="submission" date="2017-02" db="EMBL/GenBank/DDBJ databases">
        <authorList>
            <person name="Dridi B."/>
        </authorList>
    </citation>
    <scope>NUCLEOTIDE SEQUENCE [LARGE SCALE GENOMIC DNA]</scope>
    <source>
        <strain evidence="1 2">JB380</strain>
    </source>
</reference>
<evidence type="ECO:0000313" key="2">
    <source>
        <dbReference type="Proteomes" id="UP000196331"/>
    </source>
</evidence>